<feature type="region of interest" description="Disordered" evidence="1">
    <location>
        <begin position="43"/>
        <end position="68"/>
    </location>
</feature>
<name>A0A4Z2G942_9TELE</name>
<protein>
    <submittedName>
        <fullName evidence="2">Uncharacterized protein</fullName>
    </submittedName>
</protein>
<sequence>MIGGPASQGIMMMVECFLRDMSPLHSPLVALIRAPGPLQYVGGGPPEARGEVTRTPPKGTGGKSRRRAVLAVRPPACRPLSLQSGTQCTCLGDGRAARPPAPRIRPLGVRSVVPFKVINCMHRDFTKWLVMEIQFQVLEPISM</sequence>
<reference evidence="2 3" key="1">
    <citation type="submission" date="2019-03" db="EMBL/GenBank/DDBJ databases">
        <title>First draft genome of Liparis tanakae, snailfish: a comprehensive survey of snailfish specific genes.</title>
        <authorList>
            <person name="Kim W."/>
            <person name="Song I."/>
            <person name="Jeong J.-H."/>
            <person name="Kim D."/>
            <person name="Kim S."/>
            <person name="Ryu S."/>
            <person name="Song J.Y."/>
            <person name="Lee S.K."/>
        </authorList>
    </citation>
    <scope>NUCLEOTIDE SEQUENCE [LARGE SCALE GENOMIC DNA]</scope>
    <source>
        <tissue evidence="2">Muscle</tissue>
    </source>
</reference>
<organism evidence="2 3">
    <name type="scientific">Liparis tanakae</name>
    <name type="common">Tanaka's snailfish</name>
    <dbReference type="NCBI Taxonomy" id="230148"/>
    <lineage>
        <taxon>Eukaryota</taxon>
        <taxon>Metazoa</taxon>
        <taxon>Chordata</taxon>
        <taxon>Craniata</taxon>
        <taxon>Vertebrata</taxon>
        <taxon>Euteleostomi</taxon>
        <taxon>Actinopterygii</taxon>
        <taxon>Neopterygii</taxon>
        <taxon>Teleostei</taxon>
        <taxon>Neoteleostei</taxon>
        <taxon>Acanthomorphata</taxon>
        <taxon>Eupercaria</taxon>
        <taxon>Perciformes</taxon>
        <taxon>Cottioidei</taxon>
        <taxon>Cottales</taxon>
        <taxon>Liparidae</taxon>
        <taxon>Liparis</taxon>
    </lineage>
</organism>
<evidence type="ECO:0000313" key="2">
    <source>
        <dbReference type="EMBL" id="TNN50067.1"/>
    </source>
</evidence>
<dbReference type="Proteomes" id="UP000314294">
    <property type="component" value="Unassembled WGS sequence"/>
</dbReference>
<keyword evidence="3" id="KW-1185">Reference proteome</keyword>
<gene>
    <name evidence="2" type="ORF">EYF80_039745</name>
</gene>
<evidence type="ECO:0000256" key="1">
    <source>
        <dbReference type="SAM" id="MobiDB-lite"/>
    </source>
</evidence>
<accession>A0A4Z2G942</accession>
<comment type="caution">
    <text evidence="2">The sequence shown here is derived from an EMBL/GenBank/DDBJ whole genome shotgun (WGS) entry which is preliminary data.</text>
</comment>
<dbReference type="AlphaFoldDB" id="A0A4Z2G942"/>
<evidence type="ECO:0000313" key="3">
    <source>
        <dbReference type="Proteomes" id="UP000314294"/>
    </source>
</evidence>
<dbReference type="EMBL" id="SRLO01000632">
    <property type="protein sequence ID" value="TNN50067.1"/>
    <property type="molecule type" value="Genomic_DNA"/>
</dbReference>
<proteinExistence type="predicted"/>